<dbReference type="OrthoDB" id="1739143at2759"/>
<dbReference type="PANTHER" id="PTHR11080">
    <property type="entry name" value="PYRAZINAMIDASE/NICOTINAMIDASE"/>
    <property type="match status" value="1"/>
</dbReference>
<evidence type="ECO:0000259" key="9">
    <source>
        <dbReference type="Pfam" id="PF00857"/>
    </source>
</evidence>
<dbReference type="InterPro" id="IPR036380">
    <property type="entry name" value="Isochorismatase-like_sf"/>
</dbReference>
<evidence type="ECO:0000256" key="8">
    <source>
        <dbReference type="SAM" id="MobiDB-lite"/>
    </source>
</evidence>
<dbReference type="EC" id="3.5.1.19" evidence="6"/>
<accession>A0A1X6P4E7</accession>
<name>A0A1X6P4E7_PORUM</name>
<evidence type="ECO:0000256" key="4">
    <source>
        <dbReference type="ARBA" id="ARBA00022801"/>
    </source>
</evidence>
<organism evidence="10 11">
    <name type="scientific">Porphyra umbilicalis</name>
    <name type="common">Purple laver</name>
    <name type="synonym">Red alga</name>
    <dbReference type="NCBI Taxonomy" id="2786"/>
    <lineage>
        <taxon>Eukaryota</taxon>
        <taxon>Rhodophyta</taxon>
        <taxon>Bangiophyceae</taxon>
        <taxon>Bangiales</taxon>
        <taxon>Bangiaceae</taxon>
        <taxon>Porphyra</taxon>
    </lineage>
</organism>
<dbReference type="InterPro" id="IPR052347">
    <property type="entry name" value="Isochorismatase_Nicotinamidase"/>
</dbReference>
<evidence type="ECO:0000313" key="10">
    <source>
        <dbReference type="EMBL" id="OSX75727.1"/>
    </source>
</evidence>
<dbReference type="PANTHER" id="PTHR11080:SF2">
    <property type="entry name" value="LD05707P"/>
    <property type="match status" value="1"/>
</dbReference>
<dbReference type="AlphaFoldDB" id="A0A1X6P4E7"/>
<reference evidence="10 11" key="1">
    <citation type="submission" date="2017-03" db="EMBL/GenBank/DDBJ databases">
        <title>WGS assembly of Porphyra umbilicalis.</title>
        <authorList>
            <person name="Brawley S.H."/>
            <person name="Blouin N.A."/>
            <person name="Ficko-Blean E."/>
            <person name="Wheeler G.L."/>
            <person name="Lohr M."/>
            <person name="Goodson H.V."/>
            <person name="Jenkins J.W."/>
            <person name="Blaby-Haas C.E."/>
            <person name="Helliwell K.E."/>
            <person name="Chan C."/>
            <person name="Marriage T."/>
            <person name="Bhattacharya D."/>
            <person name="Klein A.S."/>
            <person name="Badis Y."/>
            <person name="Brodie J."/>
            <person name="Cao Y."/>
            <person name="Collen J."/>
            <person name="Dittami S.M."/>
            <person name="Gachon C.M."/>
            <person name="Green B.R."/>
            <person name="Karpowicz S."/>
            <person name="Kim J.W."/>
            <person name="Kudahl U."/>
            <person name="Lin S."/>
            <person name="Michel G."/>
            <person name="Mittag M."/>
            <person name="Olson B.J."/>
            <person name="Pangilinan J."/>
            <person name="Peng Y."/>
            <person name="Qiu H."/>
            <person name="Shu S."/>
            <person name="Singer J.T."/>
            <person name="Smith A.G."/>
            <person name="Sprecher B.N."/>
            <person name="Wagner V."/>
            <person name="Wang W."/>
            <person name="Wang Z.-Y."/>
            <person name="Yan J."/>
            <person name="Yarish C."/>
            <person name="Zoeuner-Riek S."/>
            <person name="Zhuang Y."/>
            <person name="Zou Y."/>
            <person name="Lindquist E.A."/>
            <person name="Grimwood J."/>
            <person name="Barry K."/>
            <person name="Rokhsar D.S."/>
            <person name="Schmutz J."/>
            <person name="Stiller J.W."/>
            <person name="Grossman A.R."/>
            <person name="Prochnik S.E."/>
        </authorList>
    </citation>
    <scope>NUCLEOTIDE SEQUENCE [LARGE SCALE GENOMIC DNA]</scope>
    <source>
        <strain evidence="10">4086291</strain>
    </source>
</reference>
<dbReference type="InterPro" id="IPR000868">
    <property type="entry name" value="Isochorismatase-like_dom"/>
</dbReference>
<feature type="region of interest" description="Disordered" evidence="8">
    <location>
        <begin position="132"/>
        <end position="156"/>
    </location>
</feature>
<evidence type="ECO:0000256" key="6">
    <source>
        <dbReference type="ARBA" id="ARBA00039017"/>
    </source>
</evidence>
<keyword evidence="4" id="KW-0378">Hydrolase</keyword>
<sequence>MAAPAAALPVTYSPTTALLVVDVQNDFCHPDGSLSLPGAAGALPTINAHVAAAAAAAAPVVYTADWHPPVTPHFVTSGGQWPVHCVADTWGARFLDGLALVGDAVVRKGVGGEDGYSGFGARVVVGAGGGGSAAGGRGGGRWPRSTAAGGRWWTRA</sequence>
<keyword evidence="11" id="KW-1185">Reference proteome</keyword>
<dbReference type="GO" id="GO:0046872">
    <property type="term" value="F:metal ion binding"/>
    <property type="evidence" value="ECO:0007669"/>
    <property type="project" value="UniProtKB-KW"/>
</dbReference>
<dbReference type="Pfam" id="PF00857">
    <property type="entry name" value="Isochorismatase"/>
    <property type="match status" value="1"/>
</dbReference>
<protein>
    <recommendedName>
        <fullName evidence="6">nicotinamidase</fullName>
        <ecNumber evidence="6">3.5.1.19</ecNumber>
    </recommendedName>
    <alternativeName>
        <fullName evidence="7">Nicotinamide deamidase</fullName>
    </alternativeName>
</protein>
<feature type="domain" description="Isochorismatase-like" evidence="9">
    <location>
        <begin position="16"/>
        <end position="108"/>
    </location>
</feature>
<keyword evidence="3" id="KW-0479">Metal-binding</keyword>
<dbReference type="Gene3D" id="3.40.50.850">
    <property type="entry name" value="Isochorismatase-like"/>
    <property type="match status" value="1"/>
</dbReference>
<dbReference type="Proteomes" id="UP000218209">
    <property type="component" value="Unassembled WGS sequence"/>
</dbReference>
<evidence type="ECO:0000256" key="2">
    <source>
        <dbReference type="ARBA" id="ARBA00022642"/>
    </source>
</evidence>
<comment type="similarity">
    <text evidence="1">Belongs to the isochorismatase family.</text>
</comment>
<dbReference type="EMBL" id="KV918893">
    <property type="protein sequence ID" value="OSX75727.1"/>
    <property type="molecule type" value="Genomic_DNA"/>
</dbReference>
<feature type="compositionally biased region" description="Gly residues" evidence="8">
    <location>
        <begin position="132"/>
        <end position="141"/>
    </location>
</feature>
<evidence type="ECO:0000256" key="7">
    <source>
        <dbReference type="ARBA" id="ARBA00043224"/>
    </source>
</evidence>
<evidence type="ECO:0000256" key="3">
    <source>
        <dbReference type="ARBA" id="ARBA00022723"/>
    </source>
</evidence>
<dbReference type="SUPFAM" id="SSF52499">
    <property type="entry name" value="Isochorismatase-like hydrolases"/>
    <property type="match status" value="1"/>
</dbReference>
<dbReference type="GO" id="GO:0019363">
    <property type="term" value="P:pyridine nucleotide biosynthetic process"/>
    <property type="evidence" value="ECO:0007669"/>
    <property type="project" value="UniProtKB-KW"/>
</dbReference>
<evidence type="ECO:0000256" key="1">
    <source>
        <dbReference type="ARBA" id="ARBA00006336"/>
    </source>
</evidence>
<keyword evidence="2" id="KW-0662">Pyridine nucleotide biosynthesis</keyword>
<dbReference type="GO" id="GO:0008936">
    <property type="term" value="F:nicotinamidase activity"/>
    <property type="evidence" value="ECO:0007669"/>
    <property type="project" value="UniProtKB-EC"/>
</dbReference>
<comment type="pathway">
    <text evidence="5">Cofactor biosynthesis; nicotinate biosynthesis; nicotinate from nicotinamide: step 1/1.</text>
</comment>
<proteinExistence type="inferred from homology"/>
<evidence type="ECO:0000313" key="11">
    <source>
        <dbReference type="Proteomes" id="UP000218209"/>
    </source>
</evidence>
<gene>
    <name evidence="10" type="ORF">BU14_0224s0025</name>
</gene>
<evidence type="ECO:0000256" key="5">
    <source>
        <dbReference type="ARBA" id="ARBA00037900"/>
    </source>
</evidence>